<protein>
    <submittedName>
        <fullName evidence="1">Uncharacterized protein</fullName>
    </submittedName>
</protein>
<organism evidence="1 2">
    <name type="scientific">Chaenocephalus aceratus</name>
    <name type="common">Blackfin icefish</name>
    <name type="synonym">Chaenichthys aceratus</name>
    <dbReference type="NCBI Taxonomy" id="36190"/>
    <lineage>
        <taxon>Eukaryota</taxon>
        <taxon>Metazoa</taxon>
        <taxon>Chordata</taxon>
        <taxon>Craniata</taxon>
        <taxon>Vertebrata</taxon>
        <taxon>Euteleostomi</taxon>
        <taxon>Actinopterygii</taxon>
        <taxon>Neopterygii</taxon>
        <taxon>Teleostei</taxon>
        <taxon>Neoteleostei</taxon>
        <taxon>Acanthomorphata</taxon>
        <taxon>Eupercaria</taxon>
        <taxon>Perciformes</taxon>
        <taxon>Notothenioidei</taxon>
        <taxon>Channichthyidae</taxon>
        <taxon>Chaenocephalus</taxon>
    </lineage>
</organism>
<sequence length="103" mass="11601">VTSMYRSTFCKCHGVPPCTMGPCRCLCEEEVIGTWCRLGSLLESEGRGFTEKPLFAACCHALSWNSICSLTGMKWHRLLAQMSGLKEELVNKEREEGDAERRI</sequence>
<evidence type="ECO:0000313" key="2">
    <source>
        <dbReference type="Proteomes" id="UP001057452"/>
    </source>
</evidence>
<name>A0ACB9XK53_CHAAC</name>
<feature type="non-terminal residue" evidence="1">
    <location>
        <position position="1"/>
    </location>
</feature>
<dbReference type="EMBL" id="CM043789">
    <property type="protein sequence ID" value="KAI4826871.1"/>
    <property type="molecule type" value="Genomic_DNA"/>
</dbReference>
<proteinExistence type="predicted"/>
<gene>
    <name evidence="1" type="ORF">KUCAC02_030301</name>
</gene>
<dbReference type="Proteomes" id="UP001057452">
    <property type="component" value="Chromosome 5"/>
</dbReference>
<feature type="non-terminal residue" evidence="1">
    <location>
        <position position="103"/>
    </location>
</feature>
<keyword evidence="2" id="KW-1185">Reference proteome</keyword>
<reference evidence="1" key="1">
    <citation type="submission" date="2022-05" db="EMBL/GenBank/DDBJ databases">
        <title>Chromosome-level genome of Chaenocephalus aceratus.</title>
        <authorList>
            <person name="Park H."/>
        </authorList>
    </citation>
    <scope>NUCLEOTIDE SEQUENCE</scope>
    <source>
        <strain evidence="1">KU_202001</strain>
    </source>
</reference>
<accession>A0ACB9XK53</accession>
<comment type="caution">
    <text evidence="1">The sequence shown here is derived from an EMBL/GenBank/DDBJ whole genome shotgun (WGS) entry which is preliminary data.</text>
</comment>
<evidence type="ECO:0000313" key="1">
    <source>
        <dbReference type="EMBL" id="KAI4826871.1"/>
    </source>
</evidence>